<evidence type="ECO:0000256" key="1">
    <source>
        <dbReference type="ARBA" id="ARBA00001554"/>
    </source>
</evidence>
<reference evidence="8" key="1">
    <citation type="journal article" date="2019" name="Int. J. Syst. Evol. Microbiol.">
        <title>The Global Catalogue of Microorganisms (GCM) 10K type strain sequencing project: providing services to taxonomists for standard genome sequencing and annotation.</title>
        <authorList>
            <consortium name="The Broad Institute Genomics Platform"/>
            <consortium name="The Broad Institute Genome Sequencing Center for Infectious Disease"/>
            <person name="Wu L."/>
            <person name="Ma J."/>
        </authorList>
    </citation>
    <scope>NUCLEOTIDE SEQUENCE [LARGE SCALE GENOMIC DNA]</scope>
    <source>
        <strain evidence="8">CGMCC 1.12477</strain>
    </source>
</reference>
<name>A0ABW4TTJ4_9ACTN</name>
<evidence type="ECO:0000313" key="8">
    <source>
        <dbReference type="Proteomes" id="UP001597351"/>
    </source>
</evidence>
<evidence type="ECO:0000256" key="5">
    <source>
        <dbReference type="ARBA" id="ARBA00023239"/>
    </source>
</evidence>
<dbReference type="Pfam" id="PF18029">
    <property type="entry name" value="Glyoxalase_6"/>
    <property type="match status" value="1"/>
</dbReference>
<accession>A0ABW4TTJ4</accession>
<dbReference type="RefSeq" id="WP_343921624.1">
    <property type="nucleotide sequence ID" value="NZ_BAAAJT010000003.1"/>
</dbReference>
<dbReference type="InterPro" id="IPR029068">
    <property type="entry name" value="Glyas_Bleomycin-R_OHBP_Dase"/>
</dbReference>
<dbReference type="Pfam" id="PF01329">
    <property type="entry name" value="Pterin_4a"/>
    <property type="match status" value="1"/>
</dbReference>
<keyword evidence="8" id="KW-1185">Reference proteome</keyword>
<evidence type="ECO:0000313" key="7">
    <source>
        <dbReference type="EMBL" id="MFD1948829.1"/>
    </source>
</evidence>
<comment type="similarity">
    <text evidence="2">Belongs to the pterin-4-alpha-carbinolamine dehydratase family.</text>
</comment>
<feature type="domain" description="Glyoxalase-like" evidence="6">
    <location>
        <begin position="120"/>
        <end position="222"/>
    </location>
</feature>
<dbReference type="EMBL" id="JBHUGD010000004">
    <property type="protein sequence ID" value="MFD1948829.1"/>
    <property type="molecule type" value="Genomic_DNA"/>
</dbReference>
<evidence type="ECO:0000256" key="4">
    <source>
        <dbReference type="ARBA" id="ARBA00021735"/>
    </source>
</evidence>
<evidence type="ECO:0000259" key="6">
    <source>
        <dbReference type="Pfam" id="PF18029"/>
    </source>
</evidence>
<comment type="caution">
    <text evidence="7">The sequence shown here is derived from an EMBL/GenBank/DDBJ whole genome shotgun (WGS) entry which is preliminary data.</text>
</comment>
<dbReference type="InterPro" id="IPR036428">
    <property type="entry name" value="PCD_sf"/>
</dbReference>
<keyword evidence="5" id="KW-0456">Lyase</keyword>
<dbReference type="EC" id="4.2.1.96" evidence="3"/>
<evidence type="ECO:0000256" key="3">
    <source>
        <dbReference type="ARBA" id="ARBA00013252"/>
    </source>
</evidence>
<dbReference type="Gene3D" id="3.10.180.10">
    <property type="entry name" value="2,3-Dihydroxybiphenyl 1,2-Dioxygenase, domain 1"/>
    <property type="match status" value="1"/>
</dbReference>
<gene>
    <name evidence="7" type="ORF">ACFSDE_18650</name>
</gene>
<dbReference type="InterPro" id="IPR041581">
    <property type="entry name" value="Glyoxalase_6"/>
</dbReference>
<dbReference type="Proteomes" id="UP001597351">
    <property type="component" value="Unassembled WGS sequence"/>
</dbReference>
<proteinExistence type="inferred from homology"/>
<comment type="catalytic activity">
    <reaction evidence="1">
        <text>(4aS,6R)-4a-hydroxy-L-erythro-5,6,7,8-tetrahydrobiopterin = (6R)-L-erythro-6,7-dihydrobiopterin + H2O</text>
        <dbReference type="Rhea" id="RHEA:11920"/>
        <dbReference type="ChEBI" id="CHEBI:15377"/>
        <dbReference type="ChEBI" id="CHEBI:15642"/>
        <dbReference type="ChEBI" id="CHEBI:43120"/>
        <dbReference type="EC" id="4.2.1.96"/>
    </reaction>
</comment>
<protein>
    <recommendedName>
        <fullName evidence="4">Putative pterin-4-alpha-carbinolamine dehydratase</fullName>
        <ecNumber evidence="3">4.2.1.96</ecNumber>
    </recommendedName>
</protein>
<sequence>MDMMRGTQIAEAGLTDWRKLAQGLHASYLVPDFAAAVRFLAAVGAAGDVRDHHPRVSIGRGRVDLELVSDDAVYRGDDGTELVVEWVTQQDVDLAREVAGIAADLGLTADPSSVTEVELGLDTGQSATVAPVWAALMTGNPEDQGRGTPGDEIRDAAGRLPNLWFADADDPGGTHPRFHVEVYVAPEVVADRVAAVVAAGGTVVDDSEAPGLTVLADQDGNRGVLVADVSATPSA</sequence>
<evidence type="ECO:0000256" key="2">
    <source>
        <dbReference type="ARBA" id="ARBA00006472"/>
    </source>
</evidence>
<dbReference type="SUPFAM" id="SSF55248">
    <property type="entry name" value="PCD-like"/>
    <property type="match status" value="1"/>
</dbReference>
<dbReference type="InterPro" id="IPR001533">
    <property type="entry name" value="Pterin_deHydtase"/>
</dbReference>
<organism evidence="7 8">
    <name type="scientific">Nocardioides aestuarii</name>
    <dbReference type="NCBI Taxonomy" id="252231"/>
    <lineage>
        <taxon>Bacteria</taxon>
        <taxon>Bacillati</taxon>
        <taxon>Actinomycetota</taxon>
        <taxon>Actinomycetes</taxon>
        <taxon>Propionibacteriales</taxon>
        <taxon>Nocardioidaceae</taxon>
        <taxon>Nocardioides</taxon>
    </lineage>
</organism>
<dbReference type="Gene3D" id="3.30.1360.20">
    <property type="entry name" value="Transcriptional coactivator/pterin dehydratase"/>
    <property type="match status" value="1"/>
</dbReference>